<protein>
    <recommendedName>
        <fullName evidence="6">Selenoprotein F</fullName>
    </recommendedName>
</protein>
<dbReference type="PANTHER" id="PTHR13077:SF6">
    <property type="entry name" value="SELENOPROTEIN F"/>
    <property type="match status" value="1"/>
</dbReference>
<feature type="signal peptide" evidence="7">
    <location>
        <begin position="1"/>
        <end position="20"/>
    </location>
</feature>
<evidence type="ECO:0000256" key="7">
    <source>
        <dbReference type="SAM" id="SignalP"/>
    </source>
</evidence>
<accession>A0A9W6WT77</accession>
<sequence>MRLPALLLLAPLAAEDAASAVSTERLDRCASFGFDADALDCRLCGDLSTFLEPAKSTSKTKAKAVDLVTEECRDCCSDMSKMLEAEGRRFPKVVLAVSRRRLKRHPKVANFVEHQAEQIKRLEVQETDPRLPMLQFFDENGEKVEEIRCVVCFLFFFFLFCDVNLCFRCSVAHWDEDSIAEFIENKLLPEETEGEGEVIEEVVEEVVEMEVEADEP</sequence>
<dbReference type="Gene3D" id="3.40.30.50">
    <property type="entry name" value="Sep15/SelM thioredoxin-like domain, active-site redox motif"/>
    <property type="match status" value="1"/>
</dbReference>
<keyword evidence="3 7" id="KW-0732">Signal</keyword>
<dbReference type="GO" id="GO:0016491">
    <property type="term" value="F:oxidoreductase activity"/>
    <property type="evidence" value="ECO:0007669"/>
    <property type="project" value="TreeGrafter"/>
</dbReference>
<evidence type="ECO:0000256" key="2">
    <source>
        <dbReference type="ARBA" id="ARBA00005742"/>
    </source>
</evidence>
<dbReference type="PANTHER" id="PTHR13077">
    <property type="entry name" value="SELENOPROTEIN F"/>
    <property type="match status" value="1"/>
</dbReference>
<dbReference type="EMBL" id="BSXW01000598">
    <property type="protein sequence ID" value="GMF26294.1"/>
    <property type="molecule type" value="Genomic_DNA"/>
</dbReference>
<keyword evidence="4" id="KW-0256">Endoplasmic reticulum</keyword>
<dbReference type="InterPro" id="IPR038219">
    <property type="entry name" value="Sep15/SelM_sf"/>
</dbReference>
<evidence type="ECO:0000313" key="9">
    <source>
        <dbReference type="EMBL" id="GMF26294.1"/>
    </source>
</evidence>
<dbReference type="InterPro" id="IPR036249">
    <property type="entry name" value="Thioredoxin-like_sf"/>
</dbReference>
<evidence type="ECO:0000313" key="10">
    <source>
        <dbReference type="Proteomes" id="UP001165083"/>
    </source>
</evidence>
<reference evidence="9" key="1">
    <citation type="submission" date="2023-04" db="EMBL/GenBank/DDBJ databases">
        <title>Phytophthora lilii NBRC 32176.</title>
        <authorList>
            <person name="Ichikawa N."/>
            <person name="Sato H."/>
            <person name="Tonouchi N."/>
        </authorList>
    </citation>
    <scope>NUCLEOTIDE SEQUENCE</scope>
    <source>
        <strain evidence="9">NBRC 32176</strain>
    </source>
</reference>
<comment type="caution">
    <text evidence="9">The sequence shown here is derived from an EMBL/GenBank/DDBJ whole genome shotgun (WGS) entry which is preliminary data.</text>
</comment>
<dbReference type="Pfam" id="PF08806">
    <property type="entry name" value="Sep15_SelM"/>
    <property type="match status" value="1"/>
</dbReference>
<evidence type="ECO:0000256" key="6">
    <source>
        <dbReference type="ARBA" id="ARBA00040775"/>
    </source>
</evidence>
<feature type="domain" description="Selenoprotein F/M" evidence="8">
    <location>
        <begin position="92"/>
        <end position="148"/>
    </location>
</feature>
<proteinExistence type="inferred from homology"/>
<evidence type="ECO:0000256" key="5">
    <source>
        <dbReference type="ARBA" id="ARBA00022933"/>
    </source>
</evidence>
<comment type="subcellular location">
    <subcellularLocation>
        <location evidence="1">Endoplasmic reticulum lumen</location>
    </subcellularLocation>
</comment>
<dbReference type="Proteomes" id="UP001165083">
    <property type="component" value="Unassembled WGS sequence"/>
</dbReference>
<organism evidence="9 10">
    <name type="scientific">Phytophthora lilii</name>
    <dbReference type="NCBI Taxonomy" id="2077276"/>
    <lineage>
        <taxon>Eukaryota</taxon>
        <taxon>Sar</taxon>
        <taxon>Stramenopiles</taxon>
        <taxon>Oomycota</taxon>
        <taxon>Peronosporomycetes</taxon>
        <taxon>Peronosporales</taxon>
        <taxon>Peronosporaceae</taxon>
        <taxon>Phytophthora</taxon>
    </lineage>
</organism>
<dbReference type="SUPFAM" id="SSF52833">
    <property type="entry name" value="Thioredoxin-like"/>
    <property type="match status" value="1"/>
</dbReference>
<keyword evidence="10" id="KW-1185">Reference proteome</keyword>
<feature type="chain" id="PRO_5040740331" description="Selenoprotein F" evidence="7">
    <location>
        <begin position="21"/>
        <end position="216"/>
    </location>
</feature>
<evidence type="ECO:0000259" key="8">
    <source>
        <dbReference type="Pfam" id="PF08806"/>
    </source>
</evidence>
<dbReference type="GO" id="GO:0005788">
    <property type="term" value="C:endoplasmic reticulum lumen"/>
    <property type="evidence" value="ECO:0007669"/>
    <property type="project" value="UniProtKB-SubCell"/>
</dbReference>
<dbReference type="OrthoDB" id="1910009at2759"/>
<evidence type="ECO:0000256" key="3">
    <source>
        <dbReference type="ARBA" id="ARBA00022729"/>
    </source>
</evidence>
<keyword evidence="5" id="KW-0712">Selenocysteine</keyword>
<evidence type="ECO:0000256" key="4">
    <source>
        <dbReference type="ARBA" id="ARBA00022824"/>
    </source>
</evidence>
<gene>
    <name evidence="9" type="ORF">Plil01_001093300</name>
</gene>
<dbReference type="InterPro" id="IPR039992">
    <property type="entry name" value="Sep15_SelM"/>
</dbReference>
<evidence type="ECO:0000256" key="1">
    <source>
        <dbReference type="ARBA" id="ARBA00004319"/>
    </source>
</evidence>
<dbReference type="AlphaFoldDB" id="A0A9W6WT77"/>
<name>A0A9W6WT77_9STRA</name>
<dbReference type="InterPro" id="IPR014912">
    <property type="entry name" value="Sep15_SelM_dom"/>
</dbReference>
<comment type="similarity">
    <text evidence="2">Belongs to the selenoprotein M/F family.</text>
</comment>